<keyword evidence="4" id="KW-0521">NADP</keyword>
<protein>
    <recommendedName>
        <fullName evidence="4">Fatty acyl-CoA reductase</fullName>
        <ecNumber evidence="4">1.2.1.84</ecNumber>
    </recommendedName>
</protein>
<dbReference type="InterPro" id="IPR033640">
    <property type="entry name" value="FAR_C"/>
</dbReference>
<dbReference type="InterPro" id="IPR036291">
    <property type="entry name" value="NAD(P)-bd_dom_sf"/>
</dbReference>
<dbReference type="Proteomes" id="UP001229421">
    <property type="component" value="Unassembled WGS sequence"/>
</dbReference>
<proteinExistence type="inferred from homology"/>
<evidence type="ECO:0000256" key="3">
    <source>
        <dbReference type="ARBA" id="ARBA00023098"/>
    </source>
</evidence>
<dbReference type="CDD" id="cd09071">
    <property type="entry name" value="FAR_C"/>
    <property type="match status" value="1"/>
</dbReference>
<reference evidence="7" key="1">
    <citation type="journal article" date="2023" name="bioRxiv">
        <title>Improved chromosome-level genome assembly for marigold (Tagetes erecta).</title>
        <authorList>
            <person name="Jiang F."/>
            <person name="Yuan L."/>
            <person name="Wang S."/>
            <person name="Wang H."/>
            <person name="Xu D."/>
            <person name="Wang A."/>
            <person name="Fan W."/>
        </authorList>
    </citation>
    <scope>NUCLEOTIDE SEQUENCE</scope>
    <source>
        <strain evidence="7">WSJ</strain>
        <tissue evidence="7">Leaf</tissue>
    </source>
</reference>
<evidence type="ECO:0000313" key="7">
    <source>
        <dbReference type="EMBL" id="KAK1434465.1"/>
    </source>
</evidence>
<dbReference type="InterPro" id="IPR026055">
    <property type="entry name" value="FAR"/>
</dbReference>
<comment type="caution">
    <text evidence="7">The sequence shown here is derived from an EMBL/GenBank/DDBJ whole genome shotgun (WGS) entry which is preliminary data.</text>
</comment>
<comment type="catalytic activity">
    <reaction evidence="4">
        <text>a long-chain fatty acyl-CoA + 2 NADPH + 2 H(+) = a long-chain primary fatty alcohol + 2 NADP(+) + CoA</text>
        <dbReference type="Rhea" id="RHEA:52716"/>
        <dbReference type="ChEBI" id="CHEBI:15378"/>
        <dbReference type="ChEBI" id="CHEBI:57287"/>
        <dbReference type="ChEBI" id="CHEBI:57783"/>
        <dbReference type="ChEBI" id="CHEBI:58349"/>
        <dbReference type="ChEBI" id="CHEBI:77396"/>
        <dbReference type="ChEBI" id="CHEBI:83139"/>
        <dbReference type="EC" id="1.2.1.84"/>
    </reaction>
</comment>
<comment type="function">
    <text evidence="4">Catalyzes the reduction of fatty acyl-CoA to fatty alcohols.</text>
</comment>
<gene>
    <name evidence="7" type="ORF">QVD17_00208</name>
</gene>
<comment type="similarity">
    <text evidence="1 4">Belongs to the fatty acyl-CoA reductase family.</text>
</comment>
<evidence type="ECO:0000256" key="1">
    <source>
        <dbReference type="ARBA" id="ARBA00005928"/>
    </source>
</evidence>
<keyword evidence="8" id="KW-1185">Reference proteome</keyword>
<evidence type="ECO:0000313" key="8">
    <source>
        <dbReference type="Proteomes" id="UP001229421"/>
    </source>
</evidence>
<feature type="domain" description="Fatty acyl-CoA reductase C-terminal" evidence="5">
    <location>
        <begin position="393"/>
        <end position="494"/>
    </location>
</feature>
<dbReference type="EMBL" id="JAUHHV010000001">
    <property type="protein sequence ID" value="KAK1434465.1"/>
    <property type="molecule type" value="Genomic_DNA"/>
</dbReference>
<dbReference type="GO" id="GO:0102965">
    <property type="term" value="F:alcohol-forming long-chain fatty acyl-CoA reductase activity"/>
    <property type="evidence" value="ECO:0007669"/>
    <property type="project" value="UniProtKB-EC"/>
</dbReference>
<dbReference type="Pfam" id="PF03015">
    <property type="entry name" value="Sterile"/>
    <property type="match status" value="1"/>
</dbReference>
<name>A0AAD8L2V7_TARER</name>
<dbReference type="CDD" id="cd05236">
    <property type="entry name" value="FAR-N_SDR_e"/>
    <property type="match status" value="1"/>
</dbReference>
<sequence length="495" mass="56296">MTSIIDYLENKTILVTGATGFLGKVFVEKILRVQPNIQKLYVLIRASDPNSALHRFHSEVIGKDLFNILKQKHSTNFHTFISEKVTPVAGDMALENLGVTDVDLLNEMQTQIDVVVNSAATTKFDERYDVAFAINTLGVKHVSSFVRECSKIKLLLLVSTAYVSGEKSGIILETPFKMGETLNGRNDLNIKEEKKMIHERHTQLAFEKANEEAISSTMKDLGIQRAKIHGWPNTYVFTKAMGEMLVFEGLRQDVPLVVLRPTIVTSTYKEPFPGWTEGVKTIDSFTAAYGRGRTSTFLGDPSKVLDLVPVDMVINAMLIAIVVHFKKPYSRIIYHVGSSKSNPLRIFSFVNYACDYFAKYPLMSRDGNPIRASNKIMMLSSIASFHRHMAIRYMIPLKVVEYANMILFGAFKAWHFDVDRKIKTILRLADLFKPYVLIDMIFDDANLNNLHGIIKETFKDDDEMKMFCFDTKSIDWESYFIKTHLPGLVKHSFKK</sequence>
<evidence type="ECO:0000256" key="4">
    <source>
        <dbReference type="RuleBase" id="RU363097"/>
    </source>
</evidence>
<dbReference type="InterPro" id="IPR013120">
    <property type="entry name" value="FAR_NAD-bd"/>
</dbReference>
<keyword evidence="3 4" id="KW-0443">Lipid metabolism</keyword>
<dbReference type="GO" id="GO:0010345">
    <property type="term" value="P:suberin biosynthetic process"/>
    <property type="evidence" value="ECO:0007669"/>
    <property type="project" value="TreeGrafter"/>
</dbReference>
<organism evidence="7 8">
    <name type="scientific">Tagetes erecta</name>
    <name type="common">African marigold</name>
    <dbReference type="NCBI Taxonomy" id="13708"/>
    <lineage>
        <taxon>Eukaryota</taxon>
        <taxon>Viridiplantae</taxon>
        <taxon>Streptophyta</taxon>
        <taxon>Embryophyta</taxon>
        <taxon>Tracheophyta</taxon>
        <taxon>Spermatophyta</taxon>
        <taxon>Magnoliopsida</taxon>
        <taxon>eudicotyledons</taxon>
        <taxon>Gunneridae</taxon>
        <taxon>Pentapetalae</taxon>
        <taxon>asterids</taxon>
        <taxon>campanulids</taxon>
        <taxon>Asterales</taxon>
        <taxon>Asteraceae</taxon>
        <taxon>Asteroideae</taxon>
        <taxon>Heliantheae alliance</taxon>
        <taxon>Tageteae</taxon>
        <taxon>Tagetes</taxon>
    </lineage>
</organism>
<evidence type="ECO:0000259" key="5">
    <source>
        <dbReference type="Pfam" id="PF03015"/>
    </source>
</evidence>
<keyword evidence="2 4" id="KW-0444">Lipid biosynthesis</keyword>
<dbReference type="SUPFAM" id="SSF51735">
    <property type="entry name" value="NAD(P)-binding Rossmann-fold domains"/>
    <property type="match status" value="1"/>
</dbReference>
<keyword evidence="4" id="KW-0560">Oxidoreductase</keyword>
<dbReference type="GO" id="GO:0080019">
    <property type="term" value="F:alcohol-forming very long-chain fatty acyl-CoA reductase activity"/>
    <property type="evidence" value="ECO:0007669"/>
    <property type="project" value="InterPro"/>
</dbReference>
<evidence type="ECO:0000256" key="2">
    <source>
        <dbReference type="ARBA" id="ARBA00022516"/>
    </source>
</evidence>
<evidence type="ECO:0000259" key="6">
    <source>
        <dbReference type="Pfam" id="PF07993"/>
    </source>
</evidence>
<dbReference type="EC" id="1.2.1.84" evidence="4"/>
<dbReference type="PANTHER" id="PTHR11011:SF99">
    <property type="entry name" value="FATTY ACYL-COA REDUCTASE 3"/>
    <property type="match status" value="1"/>
</dbReference>
<feature type="domain" description="Thioester reductase (TE)" evidence="6">
    <location>
        <begin position="15"/>
        <end position="317"/>
    </location>
</feature>
<accession>A0AAD8L2V7</accession>
<dbReference type="AlphaFoldDB" id="A0AAD8L2V7"/>
<dbReference type="Pfam" id="PF07993">
    <property type="entry name" value="NAD_binding_4"/>
    <property type="match status" value="1"/>
</dbReference>
<dbReference type="PANTHER" id="PTHR11011">
    <property type="entry name" value="MALE STERILITY PROTEIN 2-RELATED"/>
    <property type="match status" value="1"/>
</dbReference>
<dbReference type="GO" id="GO:0035336">
    <property type="term" value="P:long-chain fatty-acyl-CoA metabolic process"/>
    <property type="evidence" value="ECO:0007669"/>
    <property type="project" value="TreeGrafter"/>
</dbReference>
<dbReference type="Gene3D" id="3.40.50.720">
    <property type="entry name" value="NAD(P)-binding Rossmann-like Domain"/>
    <property type="match status" value="1"/>
</dbReference>